<dbReference type="EMBL" id="JBHSPU010000015">
    <property type="protein sequence ID" value="MFC5914907.1"/>
    <property type="molecule type" value="Genomic_DNA"/>
</dbReference>
<evidence type="ECO:0008006" key="3">
    <source>
        <dbReference type="Google" id="ProtNLM"/>
    </source>
</evidence>
<keyword evidence="2" id="KW-1185">Reference proteome</keyword>
<dbReference type="Proteomes" id="UP001596200">
    <property type="component" value="Unassembled WGS sequence"/>
</dbReference>
<name>A0ABW1GM19_9ACTN</name>
<dbReference type="RefSeq" id="WP_344514420.1">
    <property type="nucleotide sequence ID" value="NZ_BAAATU010000030.1"/>
</dbReference>
<proteinExistence type="predicted"/>
<organism evidence="1 2">
    <name type="scientific">Streptomyces pulveraceus</name>
    <dbReference type="NCBI Taxonomy" id="68258"/>
    <lineage>
        <taxon>Bacteria</taxon>
        <taxon>Bacillati</taxon>
        <taxon>Actinomycetota</taxon>
        <taxon>Actinomycetes</taxon>
        <taxon>Kitasatosporales</taxon>
        <taxon>Streptomycetaceae</taxon>
        <taxon>Streptomyces</taxon>
    </lineage>
</organism>
<sequence length="330" mass="36358">MRVYPYKRLPGVVSLRVDAVELRGPGEIREPLDTSTFSAVEQVVAPGAAGRGDWESVRLTLSATVPGRATDPDGPWSDVAVVAVLAEGATNTRTTVCLEPRAEGGREWTGRLDLWRVDHLDRATMSVHVVATVDGVSGRVIATSEKDWIIDLKADAPLRERELDVAEVGFREGPEWLRPFRDVPWIVDTSGELPAVHVNTDFEGITDLVGGNGSPVDNLVRDLLIAQMCTDVWTAVFHTAIGDLEIEDDGTPLFPHDWRGEVLREMLPDIVPGRPLEEALREVHRRRTGTTGWTDLQPRIHYAATRRADVPKALTATIRGLDRLHRGTDA</sequence>
<gene>
    <name evidence="1" type="ORF">ACFP1B_15990</name>
</gene>
<accession>A0ABW1GM19</accession>
<comment type="caution">
    <text evidence="1">The sequence shown here is derived from an EMBL/GenBank/DDBJ whole genome shotgun (WGS) entry which is preliminary data.</text>
</comment>
<reference evidence="2" key="1">
    <citation type="journal article" date="2019" name="Int. J. Syst. Evol. Microbiol.">
        <title>The Global Catalogue of Microorganisms (GCM) 10K type strain sequencing project: providing services to taxonomists for standard genome sequencing and annotation.</title>
        <authorList>
            <consortium name="The Broad Institute Genomics Platform"/>
            <consortium name="The Broad Institute Genome Sequencing Center for Infectious Disease"/>
            <person name="Wu L."/>
            <person name="Ma J."/>
        </authorList>
    </citation>
    <scope>NUCLEOTIDE SEQUENCE [LARGE SCALE GENOMIC DNA]</scope>
    <source>
        <strain evidence="2">JCM 4147</strain>
    </source>
</reference>
<evidence type="ECO:0000313" key="1">
    <source>
        <dbReference type="EMBL" id="MFC5914907.1"/>
    </source>
</evidence>
<protein>
    <recommendedName>
        <fullName evidence="3">Glutamate--cysteine ligase</fullName>
    </recommendedName>
</protein>
<evidence type="ECO:0000313" key="2">
    <source>
        <dbReference type="Proteomes" id="UP001596200"/>
    </source>
</evidence>